<evidence type="ECO:0000313" key="1">
    <source>
        <dbReference type="EMBL" id="CAI8617006.1"/>
    </source>
</evidence>
<organism evidence="1 2">
    <name type="scientific">Vicia faba</name>
    <name type="common">Broad bean</name>
    <name type="synonym">Faba vulgaris</name>
    <dbReference type="NCBI Taxonomy" id="3906"/>
    <lineage>
        <taxon>Eukaryota</taxon>
        <taxon>Viridiplantae</taxon>
        <taxon>Streptophyta</taxon>
        <taxon>Embryophyta</taxon>
        <taxon>Tracheophyta</taxon>
        <taxon>Spermatophyta</taxon>
        <taxon>Magnoliopsida</taxon>
        <taxon>eudicotyledons</taxon>
        <taxon>Gunneridae</taxon>
        <taxon>Pentapetalae</taxon>
        <taxon>rosids</taxon>
        <taxon>fabids</taxon>
        <taxon>Fabales</taxon>
        <taxon>Fabaceae</taxon>
        <taxon>Papilionoideae</taxon>
        <taxon>50 kb inversion clade</taxon>
        <taxon>NPAAA clade</taxon>
        <taxon>Hologalegina</taxon>
        <taxon>IRL clade</taxon>
        <taxon>Fabeae</taxon>
        <taxon>Vicia</taxon>
    </lineage>
</organism>
<name>A0AAV1B356_VICFA</name>
<evidence type="ECO:0000313" key="2">
    <source>
        <dbReference type="Proteomes" id="UP001157006"/>
    </source>
</evidence>
<reference evidence="1 2" key="1">
    <citation type="submission" date="2023-01" db="EMBL/GenBank/DDBJ databases">
        <authorList>
            <person name="Kreplak J."/>
        </authorList>
    </citation>
    <scope>NUCLEOTIDE SEQUENCE [LARGE SCALE GENOMIC DNA]</scope>
</reference>
<protein>
    <submittedName>
        <fullName evidence="1">Uncharacterized protein</fullName>
    </submittedName>
</protein>
<dbReference type="EMBL" id="OX451741">
    <property type="protein sequence ID" value="CAI8617006.1"/>
    <property type="molecule type" value="Genomic_DNA"/>
</dbReference>
<dbReference type="AlphaFoldDB" id="A0AAV1B356"/>
<gene>
    <name evidence="1" type="ORF">VFH_VI055560</name>
</gene>
<proteinExistence type="predicted"/>
<accession>A0AAV1B356</accession>
<sequence>MITGKPPDITMLQRIGIAQEYGLVDYPNATVPMSIWLSVDESFIVLCHFQMIFEDSVRNIQAGKRFGLIQLSIHNLAEAVPNLWEVDVKSEAVYTENLAKETKVTA</sequence>
<keyword evidence="2" id="KW-1185">Reference proteome</keyword>
<dbReference type="Proteomes" id="UP001157006">
    <property type="component" value="Chromosome 6"/>
</dbReference>